<sequence length="179" mass="19973">MAWDPGNSGELMFLSGIKNLSDEGLQAAILMKHAGRENKRLQALAAAWQLKEAEYYGRLANEIYIAKYRQHEQYCKGTVEGTDTLVEVDESPSKTKVHLDGIAALNHELYNEHIVSLDTMWTQLQQLEKKVIVHCQSLRNSDDEHGASFDYKYAAPVESEISGDDSDSEASADLEAGRV</sequence>
<dbReference type="Proteomes" id="UP000053989">
    <property type="component" value="Unassembled WGS sequence"/>
</dbReference>
<dbReference type="HOGENOM" id="CLU_1504309_0_0_1"/>
<protein>
    <submittedName>
        <fullName evidence="2">Uncharacterized protein</fullName>
    </submittedName>
</protein>
<feature type="compositionally biased region" description="Acidic residues" evidence="1">
    <location>
        <begin position="161"/>
        <end position="172"/>
    </location>
</feature>
<keyword evidence="3" id="KW-1185">Reference proteome</keyword>
<accession>A0A0C2ZNV9</accession>
<proteinExistence type="predicted"/>
<dbReference type="EMBL" id="KN822157">
    <property type="protein sequence ID" value="KIM54297.1"/>
    <property type="molecule type" value="Genomic_DNA"/>
</dbReference>
<evidence type="ECO:0000313" key="3">
    <source>
        <dbReference type="Proteomes" id="UP000053989"/>
    </source>
</evidence>
<dbReference type="InParanoid" id="A0A0C2ZNV9"/>
<evidence type="ECO:0000313" key="2">
    <source>
        <dbReference type="EMBL" id="KIM54297.1"/>
    </source>
</evidence>
<reference evidence="2 3" key="1">
    <citation type="submission" date="2014-04" db="EMBL/GenBank/DDBJ databases">
        <authorList>
            <consortium name="DOE Joint Genome Institute"/>
            <person name="Kuo A."/>
            <person name="Kohler A."/>
            <person name="Nagy L.G."/>
            <person name="Floudas D."/>
            <person name="Copeland A."/>
            <person name="Barry K.W."/>
            <person name="Cichocki N."/>
            <person name="Veneault-Fourrey C."/>
            <person name="LaButti K."/>
            <person name="Lindquist E.A."/>
            <person name="Lipzen A."/>
            <person name="Lundell T."/>
            <person name="Morin E."/>
            <person name="Murat C."/>
            <person name="Sun H."/>
            <person name="Tunlid A."/>
            <person name="Henrissat B."/>
            <person name="Grigoriev I.V."/>
            <person name="Hibbett D.S."/>
            <person name="Martin F."/>
            <person name="Nordberg H.P."/>
            <person name="Cantor M.N."/>
            <person name="Hua S.X."/>
        </authorList>
    </citation>
    <scope>NUCLEOTIDE SEQUENCE [LARGE SCALE GENOMIC DNA]</scope>
    <source>
        <strain evidence="2 3">Foug A</strain>
    </source>
</reference>
<feature type="region of interest" description="Disordered" evidence="1">
    <location>
        <begin position="158"/>
        <end position="179"/>
    </location>
</feature>
<dbReference type="AlphaFoldDB" id="A0A0C2ZNV9"/>
<organism evidence="2 3">
    <name type="scientific">Scleroderma citrinum Foug A</name>
    <dbReference type="NCBI Taxonomy" id="1036808"/>
    <lineage>
        <taxon>Eukaryota</taxon>
        <taxon>Fungi</taxon>
        <taxon>Dikarya</taxon>
        <taxon>Basidiomycota</taxon>
        <taxon>Agaricomycotina</taxon>
        <taxon>Agaricomycetes</taxon>
        <taxon>Agaricomycetidae</taxon>
        <taxon>Boletales</taxon>
        <taxon>Sclerodermatineae</taxon>
        <taxon>Sclerodermataceae</taxon>
        <taxon>Scleroderma</taxon>
    </lineage>
</organism>
<evidence type="ECO:0000256" key="1">
    <source>
        <dbReference type="SAM" id="MobiDB-lite"/>
    </source>
</evidence>
<name>A0A0C2ZNV9_9AGAM</name>
<reference evidence="3" key="2">
    <citation type="submission" date="2015-01" db="EMBL/GenBank/DDBJ databases">
        <title>Evolutionary Origins and Diversification of the Mycorrhizal Mutualists.</title>
        <authorList>
            <consortium name="DOE Joint Genome Institute"/>
            <consortium name="Mycorrhizal Genomics Consortium"/>
            <person name="Kohler A."/>
            <person name="Kuo A."/>
            <person name="Nagy L.G."/>
            <person name="Floudas D."/>
            <person name="Copeland A."/>
            <person name="Barry K.W."/>
            <person name="Cichocki N."/>
            <person name="Veneault-Fourrey C."/>
            <person name="LaButti K."/>
            <person name="Lindquist E.A."/>
            <person name="Lipzen A."/>
            <person name="Lundell T."/>
            <person name="Morin E."/>
            <person name="Murat C."/>
            <person name="Riley R."/>
            <person name="Ohm R."/>
            <person name="Sun H."/>
            <person name="Tunlid A."/>
            <person name="Henrissat B."/>
            <person name="Grigoriev I.V."/>
            <person name="Hibbett D.S."/>
            <person name="Martin F."/>
        </authorList>
    </citation>
    <scope>NUCLEOTIDE SEQUENCE [LARGE SCALE GENOMIC DNA]</scope>
    <source>
        <strain evidence="3">Foug A</strain>
    </source>
</reference>
<gene>
    <name evidence="2" type="ORF">SCLCIDRAFT_31172</name>
</gene>